<dbReference type="WBParaSite" id="nOo.2.0.1.t03100-RA">
    <property type="protein sequence ID" value="nOo.2.0.1.t03100-RA"/>
    <property type="gene ID" value="nOo.2.0.1.g03100"/>
</dbReference>
<proteinExistence type="predicted"/>
<sequence length="1127" mass="127647">MIHILEIIGDLEILGTFWRFFAIKIILILRERTHQADNLNWMCDCFPSGSMPVAGQWVLRDGFAPRVNPRRPNIYFAYQDIFQQSRDKFFVSFYHRSQESAKIFDAMKRRVELAYEQRRKSEASRLRKTTNINVIRHLERIPLSKNVTLTVEIPNAEHASMMERMEAWCNEDSIPQIMQDTGVLIQFPDLMPEVNNAGDYVNRVTLTGPLANVEQARIRIRNFTPIAISFPLRTLKPNILIKDVKNIIDKAIAEKIIDFPNLEIMVQSSQLVSSSIIFQGLDFPLLYWSSCDENGMPKDSIPSCVVRGTPSHERDICDACAGLHRLLFDAGNDNEHSSAMIYSTVMDIPVVQQLAVTGVPDGCLIRMISLETDAIIYFPTISDHRFGATVFYLYGSVHAIMRARKYIQGLLPVRLIFDVENNDLLCPVDASNRELFLRDAEHDLTITMKKSRLEGEKITANDTLRNMVIIESGEYNLTNVYAMRRQLLRNHVLKDEPLIVTKDFDFFKKDFKALIARNNQVIVENVCSNNSQAKTPSLLYSQLNQNRQPSSLPPVPVISSPVMNGIAELLPQIHVPQEVLHSSENENIPLAVAVDGSSASQEKVAEKAVTFSASPSSIVLKEQNASDGVNMSVPQFMDLFRRNKNKGIVMIPTDDAEKPSSKIAIPQKMKYIRNIDRTAVGQNFDKHLEGYNFDVATNNANCDLTSKTIPENILKSKYLSEKSSVCTRLFTIIPQSQNLKNSGANVMEDQGNLSVIPQSQNLENSGANVMEDQDSTTRAIASAMLQNTPSQWFQSSGIMTAIKSRSAQSSKASSPEKTWQTKKNLPLKSSFTNENYIREYYCDISTDRAKDMPQEISARESKEASSDLRLSSLSNNHNTNSAYSISRSNPAQNSSQYRLFHQNKNNTDDAYGYRKDCQSARIRDNTIWGNSRHSSSLFHAHSNNTREIFSKTYQGRINQNSSQSGDMIRAGRTMKQSTNRSGGYHSTFSRFQSTWSLSGHSEGKKYSNRAMTHFHLKRQFLNGAQLKEKGKDDQREDECLSRYQEQQHGHISDQFRKAFINISFFLESEELKNNINDVASPSVLLIKTKIYADITKGVDVVLIDEVQRSQNEQSSRSVQQLNSPFNI</sequence>
<evidence type="ECO:0000256" key="1">
    <source>
        <dbReference type="SAM" id="MobiDB-lite"/>
    </source>
</evidence>
<keyword evidence="4" id="KW-1185">Reference proteome</keyword>
<evidence type="ECO:0000313" key="5">
    <source>
        <dbReference type="WBParaSite" id="nOo.2.0.1.t03100-RA"/>
    </source>
</evidence>
<feature type="region of interest" description="Disordered" evidence="1">
    <location>
        <begin position="852"/>
        <end position="894"/>
    </location>
</feature>
<dbReference type="GO" id="GO:0003723">
    <property type="term" value="F:RNA binding"/>
    <property type="evidence" value="ECO:0007669"/>
    <property type="project" value="InterPro"/>
</dbReference>
<dbReference type="Pfam" id="PF22801">
    <property type="entry name" value="KH_GLD-3_1st"/>
    <property type="match status" value="1"/>
</dbReference>
<accession>A0A182E526</accession>
<dbReference type="SUPFAM" id="SSF54791">
    <property type="entry name" value="Eukaryotic type KH-domain (KH-domain type I)"/>
    <property type="match status" value="1"/>
</dbReference>
<protein>
    <submittedName>
        <fullName evidence="5">KH_10 domain-containing protein</fullName>
    </submittedName>
</protein>
<dbReference type="OrthoDB" id="271862at2759"/>
<dbReference type="InterPro" id="IPR036612">
    <property type="entry name" value="KH_dom_type_1_sf"/>
</dbReference>
<evidence type="ECO:0000259" key="2">
    <source>
        <dbReference type="Pfam" id="PF17905"/>
    </source>
</evidence>
<dbReference type="STRING" id="42157.A0A182E526"/>
<feature type="compositionally biased region" description="Basic and acidic residues" evidence="1">
    <location>
        <begin position="852"/>
        <end position="866"/>
    </location>
</feature>
<reference evidence="5" key="1">
    <citation type="submission" date="2016-06" db="UniProtKB">
        <authorList>
            <consortium name="WormBaseParasite"/>
        </authorList>
    </citation>
    <scope>IDENTIFICATION</scope>
</reference>
<feature type="domain" description="Defective in germ line development protein 3-like KH5" evidence="2">
    <location>
        <begin position="410"/>
        <end position="488"/>
    </location>
</feature>
<evidence type="ECO:0000313" key="3">
    <source>
        <dbReference type="EMBL" id="VDK67949.1"/>
    </source>
</evidence>
<dbReference type="EMBL" id="UYRW01000558">
    <property type="protein sequence ID" value="VDK67949.1"/>
    <property type="molecule type" value="Genomic_DNA"/>
</dbReference>
<dbReference type="Pfam" id="PF17905">
    <property type="entry name" value="KH_GLD-3_4th"/>
    <property type="match status" value="1"/>
</dbReference>
<dbReference type="AlphaFoldDB" id="A0A182E526"/>
<reference evidence="3 4" key="2">
    <citation type="submission" date="2018-08" db="EMBL/GenBank/DDBJ databases">
        <authorList>
            <person name="Laetsch R D."/>
            <person name="Stevens L."/>
            <person name="Kumar S."/>
            <person name="Blaxter L. M."/>
        </authorList>
    </citation>
    <scope>NUCLEOTIDE SEQUENCE [LARGE SCALE GENOMIC DNA]</scope>
</reference>
<feature type="compositionally biased region" description="Polar residues" evidence="1">
    <location>
        <begin position="882"/>
        <end position="894"/>
    </location>
</feature>
<gene>
    <name evidence="3" type="ORF">NOO_LOCUS3100</name>
</gene>
<evidence type="ECO:0000313" key="4">
    <source>
        <dbReference type="Proteomes" id="UP000271087"/>
    </source>
</evidence>
<feature type="compositionally biased region" description="Low complexity" evidence="1">
    <location>
        <begin position="867"/>
        <end position="881"/>
    </location>
</feature>
<dbReference type="Gene3D" id="3.30.310.270">
    <property type="match status" value="2"/>
</dbReference>
<name>A0A182E526_ONCOC</name>
<dbReference type="InterPro" id="IPR041194">
    <property type="entry name" value="GLD-3-like_KH5"/>
</dbReference>
<dbReference type="Proteomes" id="UP000271087">
    <property type="component" value="Unassembled WGS sequence"/>
</dbReference>
<organism evidence="5">
    <name type="scientific">Onchocerca ochengi</name>
    <name type="common">Filarial nematode worm</name>
    <dbReference type="NCBI Taxonomy" id="42157"/>
    <lineage>
        <taxon>Eukaryota</taxon>
        <taxon>Metazoa</taxon>
        <taxon>Ecdysozoa</taxon>
        <taxon>Nematoda</taxon>
        <taxon>Chromadorea</taxon>
        <taxon>Rhabditida</taxon>
        <taxon>Spirurina</taxon>
        <taxon>Spiruromorpha</taxon>
        <taxon>Filarioidea</taxon>
        <taxon>Onchocercidae</taxon>
        <taxon>Onchocerca</taxon>
    </lineage>
</organism>